<feature type="signal peptide" evidence="1">
    <location>
        <begin position="1"/>
        <end position="20"/>
    </location>
</feature>
<sequence length="51" mass="5801">MDHVCNLYVLLLLLQSSVYQEILVVKMYQVACFYREKCKAHIPAGVGGSIR</sequence>
<name>A0A8R7TZI1_TRIUA</name>
<proteinExistence type="predicted"/>
<dbReference type="AlphaFoldDB" id="A0A8R7TZI1"/>
<accession>A0A8R7TZI1</accession>
<evidence type="ECO:0000313" key="3">
    <source>
        <dbReference type="Proteomes" id="UP000015106"/>
    </source>
</evidence>
<reference evidence="2" key="3">
    <citation type="submission" date="2022-06" db="UniProtKB">
        <authorList>
            <consortium name="EnsemblPlants"/>
        </authorList>
    </citation>
    <scope>IDENTIFICATION</scope>
</reference>
<gene>
    <name evidence="2" type="primary">LOC125545585</name>
</gene>
<organism evidence="2 3">
    <name type="scientific">Triticum urartu</name>
    <name type="common">Red wild einkorn</name>
    <name type="synonym">Crithodium urartu</name>
    <dbReference type="NCBI Taxonomy" id="4572"/>
    <lineage>
        <taxon>Eukaryota</taxon>
        <taxon>Viridiplantae</taxon>
        <taxon>Streptophyta</taxon>
        <taxon>Embryophyta</taxon>
        <taxon>Tracheophyta</taxon>
        <taxon>Spermatophyta</taxon>
        <taxon>Magnoliopsida</taxon>
        <taxon>Liliopsida</taxon>
        <taxon>Poales</taxon>
        <taxon>Poaceae</taxon>
        <taxon>BOP clade</taxon>
        <taxon>Pooideae</taxon>
        <taxon>Triticodae</taxon>
        <taxon>Triticeae</taxon>
        <taxon>Triticinae</taxon>
        <taxon>Triticum</taxon>
    </lineage>
</organism>
<dbReference type="Proteomes" id="UP000015106">
    <property type="component" value="Chromosome 3"/>
</dbReference>
<keyword evidence="1" id="KW-0732">Signal</keyword>
<reference evidence="3" key="1">
    <citation type="journal article" date="2013" name="Nature">
        <title>Draft genome of the wheat A-genome progenitor Triticum urartu.</title>
        <authorList>
            <person name="Ling H.Q."/>
            <person name="Zhao S."/>
            <person name="Liu D."/>
            <person name="Wang J."/>
            <person name="Sun H."/>
            <person name="Zhang C."/>
            <person name="Fan H."/>
            <person name="Li D."/>
            <person name="Dong L."/>
            <person name="Tao Y."/>
            <person name="Gao C."/>
            <person name="Wu H."/>
            <person name="Li Y."/>
            <person name="Cui Y."/>
            <person name="Guo X."/>
            <person name="Zheng S."/>
            <person name="Wang B."/>
            <person name="Yu K."/>
            <person name="Liang Q."/>
            <person name="Yang W."/>
            <person name="Lou X."/>
            <person name="Chen J."/>
            <person name="Feng M."/>
            <person name="Jian J."/>
            <person name="Zhang X."/>
            <person name="Luo G."/>
            <person name="Jiang Y."/>
            <person name="Liu J."/>
            <person name="Wang Z."/>
            <person name="Sha Y."/>
            <person name="Zhang B."/>
            <person name="Wu H."/>
            <person name="Tang D."/>
            <person name="Shen Q."/>
            <person name="Xue P."/>
            <person name="Zou S."/>
            <person name="Wang X."/>
            <person name="Liu X."/>
            <person name="Wang F."/>
            <person name="Yang Y."/>
            <person name="An X."/>
            <person name="Dong Z."/>
            <person name="Zhang K."/>
            <person name="Zhang X."/>
            <person name="Luo M.C."/>
            <person name="Dvorak J."/>
            <person name="Tong Y."/>
            <person name="Wang J."/>
            <person name="Yang H."/>
            <person name="Li Z."/>
            <person name="Wang D."/>
            <person name="Zhang A."/>
            <person name="Wang J."/>
        </authorList>
    </citation>
    <scope>NUCLEOTIDE SEQUENCE</scope>
    <source>
        <strain evidence="3">cv. G1812</strain>
    </source>
</reference>
<feature type="chain" id="PRO_5035809995" evidence="1">
    <location>
        <begin position="21"/>
        <end position="51"/>
    </location>
</feature>
<evidence type="ECO:0000313" key="2">
    <source>
        <dbReference type="EnsemblPlants" id="TuG1812G0300004404.01.T02.cds365577"/>
    </source>
</evidence>
<dbReference type="Gramene" id="TuG1812G0300004404.01.T02">
    <property type="protein sequence ID" value="TuG1812G0300004404.01.T02.cds365577"/>
    <property type="gene ID" value="TuG1812G0300004404.01"/>
</dbReference>
<protein>
    <submittedName>
        <fullName evidence="2">Uncharacterized protein</fullName>
    </submittedName>
</protein>
<reference evidence="2" key="2">
    <citation type="submission" date="2018-03" db="EMBL/GenBank/DDBJ databases">
        <title>The Triticum urartu genome reveals the dynamic nature of wheat genome evolution.</title>
        <authorList>
            <person name="Ling H."/>
            <person name="Ma B."/>
            <person name="Shi X."/>
            <person name="Liu H."/>
            <person name="Dong L."/>
            <person name="Sun H."/>
            <person name="Cao Y."/>
            <person name="Gao Q."/>
            <person name="Zheng S."/>
            <person name="Li Y."/>
            <person name="Yu Y."/>
            <person name="Du H."/>
            <person name="Qi M."/>
            <person name="Li Y."/>
            <person name="Yu H."/>
            <person name="Cui Y."/>
            <person name="Wang N."/>
            <person name="Chen C."/>
            <person name="Wu H."/>
            <person name="Zhao Y."/>
            <person name="Zhang J."/>
            <person name="Li Y."/>
            <person name="Zhou W."/>
            <person name="Zhang B."/>
            <person name="Hu W."/>
            <person name="Eijk M."/>
            <person name="Tang J."/>
            <person name="Witsenboer H."/>
            <person name="Zhao S."/>
            <person name="Li Z."/>
            <person name="Zhang A."/>
            <person name="Wang D."/>
            <person name="Liang C."/>
        </authorList>
    </citation>
    <scope>NUCLEOTIDE SEQUENCE [LARGE SCALE GENOMIC DNA]</scope>
    <source>
        <strain evidence="2">cv. G1812</strain>
    </source>
</reference>
<dbReference type="EnsemblPlants" id="TuG1812G0300004404.01.T02">
    <property type="protein sequence ID" value="TuG1812G0300004404.01.T02.cds365577"/>
    <property type="gene ID" value="TuG1812G0300004404.01"/>
</dbReference>
<evidence type="ECO:0000256" key="1">
    <source>
        <dbReference type="SAM" id="SignalP"/>
    </source>
</evidence>
<keyword evidence="3" id="KW-1185">Reference proteome</keyword>